<sequence length="92" mass="10243">MNDRHQKSWQSRVCSSIFWIITALRSIEIGTEGYNCGLQTFFGNEKGACGITALLSVSVQPERAFYKEASTILRHESALYASLHASESSIEI</sequence>
<reference evidence="1" key="1">
    <citation type="journal article" date="2011" name="PLoS Biol.">
        <title>Gene gain and loss during evolution of obligate parasitism in the white rust pathogen of Arabidopsis thaliana.</title>
        <authorList>
            <person name="Kemen E."/>
            <person name="Gardiner A."/>
            <person name="Schultz-Larsen T."/>
            <person name="Kemen A.C."/>
            <person name="Balmuth A.L."/>
            <person name="Robert-Seilaniantz A."/>
            <person name="Bailey K."/>
            <person name="Holub E."/>
            <person name="Studholme D.J."/>
            <person name="Maclean D."/>
            <person name="Jones J.D."/>
        </authorList>
    </citation>
    <scope>NUCLEOTIDE SEQUENCE</scope>
</reference>
<dbReference type="HOGENOM" id="CLU_2417768_0_0_1"/>
<accession>F0WMV0</accession>
<proteinExistence type="predicted"/>
<name>F0WMV0_9STRA</name>
<dbReference type="AlphaFoldDB" id="F0WMV0"/>
<dbReference type="EMBL" id="FR824206">
    <property type="protein sequence ID" value="CCA22635.1"/>
    <property type="molecule type" value="Genomic_DNA"/>
</dbReference>
<gene>
    <name evidence="1" type="primary">AlNc14C161G7786</name>
    <name evidence="1" type="ORF">ALNC14_087780</name>
</gene>
<evidence type="ECO:0000313" key="1">
    <source>
        <dbReference type="EMBL" id="CCA22635.1"/>
    </source>
</evidence>
<organism evidence="1">
    <name type="scientific">Albugo laibachii Nc14</name>
    <dbReference type="NCBI Taxonomy" id="890382"/>
    <lineage>
        <taxon>Eukaryota</taxon>
        <taxon>Sar</taxon>
        <taxon>Stramenopiles</taxon>
        <taxon>Oomycota</taxon>
        <taxon>Peronosporomycetes</taxon>
        <taxon>Albuginales</taxon>
        <taxon>Albuginaceae</taxon>
        <taxon>Albugo</taxon>
    </lineage>
</organism>
<reference evidence="1" key="2">
    <citation type="submission" date="2011-02" db="EMBL/GenBank/DDBJ databases">
        <authorList>
            <person name="MacLean D."/>
        </authorList>
    </citation>
    <scope>NUCLEOTIDE SEQUENCE</scope>
</reference>
<protein>
    <submittedName>
        <fullName evidence="1">AlNc14C161G7786 protein</fullName>
    </submittedName>
</protein>